<dbReference type="InterPro" id="IPR001412">
    <property type="entry name" value="aa-tRNA-synth_I_CS"/>
</dbReference>
<dbReference type="SUPFAM" id="SSF52374">
    <property type="entry name" value="Nucleotidylyl transferase"/>
    <property type="match status" value="1"/>
</dbReference>
<dbReference type="Pfam" id="PF13603">
    <property type="entry name" value="tRNA-synt_1_2"/>
    <property type="match status" value="1"/>
</dbReference>
<feature type="binding site" evidence="9">
    <location>
        <position position="954"/>
    </location>
    <ligand>
        <name>ATP</name>
        <dbReference type="ChEBI" id="CHEBI:30616"/>
    </ligand>
</feature>
<comment type="similarity">
    <text evidence="1 9 10">Belongs to the class-I aminoacyl-tRNA synthetase family.</text>
</comment>
<gene>
    <name evidence="9" type="primary">leuS</name>
    <name evidence="15" type="ORF">A2154_05340</name>
</gene>
<dbReference type="Gene3D" id="3.40.50.620">
    <property type="entry name" value="HUPs"/>
    <property type="match status" value="3"/>
</dbReference>
<evidence type="ECO:0000259" key="14">
    <source>
        <dbReference type="Pfam" id="PF13603"/>
    </source>
</evidence>
<evidence type="ECO:0000256" key="9">
    <source>
        <dbReference type="HAMAP-Rule" id="MF_00049"/>
    </source>
</evidence>
<dbReference type="InterPro" id="IPR025709">
    <property type="entry name" value="Leu_tRNA-synth_edit"/>
</dbReference>
<dbReference type="GO" id="GO:0005829">
    <property type="term" value="C:cytosol"/>
    <property type="evidence" value="ECO:0007669"/>
    <property type="project" value="TreeGrafter"/>
</dbReference>
<accession>A0A1F5ZCA4</accession>
<evidence type="ECO:0000313" key="15">
    <source>
        <dbReference type="EMBL" id="OGG09752.1"/>
    </source>
</evidence>
<evidence type="ECO:0000256" key="3">
    <source>
        <dbReference type="ARBA" id="ARBA00022598"/>
    </source>
</evidence>
<keyword evidence="5 9" id="KW-0067">ATP-binding</keyword>
<name>A0A1F5ZCA4_9BACT</name>
<dbReference type="PANTHER" id="PTHR43740:SF2">
    <property type="entry name" value="LEUCINE--TRNA LIGASE, MITOCHONDRIAL"/>
    <property type="match status" value="1"/>
</dbReference>
<dbReference type="PANTHER" id="PTHR43740">
    <property type="entry name" value="LEUCYL-TRNA SYNTHETASE"/>
    <property type="match status" value="1"/>
</dbReference>
<comment type="catalytic activity">
    <reaction evidence="8 9">
        <text>tRNA(Leu) + L-leucine + ATP = L-leucyl-tRNA(Leu) + AMP + diphosphate</text>
        <dbReference type="Rhea" id="RHEA:11688"/>
        <dbReference type="Rhea" id="RHEA-COMP:9613"/>
        <dbReference type="Rhea" id="RHEA-COMP:9622"/>
        <dbReference type="ChEBI" id="CHEBI:30616"/>
        <dbReference type="ChEBI" id="CHEBI:33019"/>
        <dbReference type="ChEBI" id="CHEBI:57427"/>
        <dbReference type="ChEBI" id="CHEBI:78442"/>
        <dbReference type="ChEBI" id="CHEBI:78494"/>
        <dbReference type="ChEBI" id="CHEBI:456215"/>
        <dbReference type="EC" id="6.1.1.4"/>
    </reaction>
</comment>
<evidence type="ECO:0000313" key="16">
    <source>
        <dbReference type="Proteomes" id="UP000176854"/>
    </source>
</evidence>
<evidence type="ECO:0000259" key="13">
    <source>
        <dbReference type="Pfam" id="PF09334"/>
    </source>
</evidence>
<dbReference type="InterPro" id="IPR015413">
    <property type="entry name" value="Methionyl/Leucyl_tRNA_Synth"/>
</dbReference>
<feature type="short sequence motif" description="'KMSKS' region" evidence="9">
    <location>
        <begin position="951"/>
        <end position="955"/>
    </location>
</feature>
<dbReference type="GO" id="GO:0005524">
    <property type="term" value="F:ATP binding"/>
    <property type="evidence" value="ECO:0007669"/>
    <property type="project" value="UniProtKB-UniRule"/>
</dbReference>
<evidence type="ECO:0000256" key="8">
    <source>
        <dbReference type="ARBA" id="ARBA00047469"/>
    </source>
</evidence>
<evidence type="ECO:0000259" key="12">
    <source>
        <dbReference type="Pfam" id="PF08264"/>
    </source>
</evidence>
<dbReference type="GO" id="GO:0004823">
    <property type="term" value="F:leucine-tRNA ligase activity"/>
    <property type="evidence" value="ECO:0007669"/>
    <property type="project" value="UniProtKB-UniRule"/>
</dbReference>
<proteinExistence type="inferred from homology"/>
<feature type="domain" description="Aminoacyl-tRNA synthetase class Ia" evidence="11">
    <location>
        <begin position="877"/>
        <end position="979"/>
    </location>
</feature>
<dbReference type="EMBL" id="MFJC01000015">
    <property type="protein sequence ID" value="OGG09752.1"/>
    <property type="molecule type" value="Genomic_DNA"/>
</dbReference>
<feature type="domain" description="Leucyl-tRNA synthetase editing" evidence="14">
    <location>
        <begin position="242"/>
        <end position="388"/>
    </location>
</feature>
<dbReference type="Pfam" id="PF00133">
    <property type="entry name" value="tRNA-synt_1"/>
    <property type="match status" value="1"/>
</dbReference>
<dbReference type="SUPFAM" id="SSF50677">
    <property type="entry name" value="ValRS/IleRS/LeuRS editing domain"/>
    <property type="match status" value="1"/>
</dbReference>
<keyword evidence="2 9" id="KW-0963">Cytoplasm</keyword>
<dbReference type="SUPFAM" id="SSF47323">
    <property type="entry name" value="Anticodon-binding domain of a subclass of class I aminoacyl-tRNA synthetases"/>
    <property type="match status" value="1"/>
</dbReference>
<dbReference type="Proteomes" id="UP000176854">
    <property type="component" value="Unassembled WGS sequence"/>
</dbReference>
<keyword evidence="6 9" id="KW-0648">Protein biosynthesis</keyword>
<dbReference type="InterPro" id="IPR029058">
    <property type="entry name" value="AB_hydrolase_fold"/>
</dbReference>
<dbReference type="InterPro" id="IPR002300">
    <property type="entry name" value="aa-tRNA-synth_Ia"/>
</dbReference>
<dbReference type="InterPro" id="IPR009080">
    <property type="entry name" value="tRNAsynth_Ia_anticodon-bd"/>
</dbReference>
<dbReference type="InterPro" id="IPR002302">
    <property type="entry name" value="Leu-tRNA-ligase"/>
</dbReference>
<dbReference type="InterPro" id="IPR013155">
    <property type="entry name" value="M/V/L/I-tRNA-synth_anticd-bd"/>
</dbReference>
<dbReference type="GO" id="GO:0006429">
    <property type="term" value="P:leucyl-tRNA aminoacylation"/>
    <property type="evidence" value="ECO:0007669"/>
    <property type="project" value="UniProtKB-UniRule"/>
</dbReference>
<dbReference type="PRINTS" id="PR00985">
    <property type="entry name" value="TRNASYNTHLEU"/>
</dbReference>
<feature type="domain" description="Methionyl/Valyl/Leucyl/Isoleucyl-tRNA synthetase anticodon-binding" evidence="12">
    <location>
        <begin position="1056"/>
        <end position="1184"/>
    </location>
</feature>
<comment type="subcellular location">
    <subcellularLocation>
        <location evidence="9">Cytoplasm</location>
    </subcellularLocation>
</comment>
<dbReference type="STRING" id="1798373.A2154_05340"/>
<dbReference type="HAMAP" id="MF_00049_B">
    <property type="entry name" value="Leu_tRNA_synth_B"/>
    <property type="match status" value="1"/>
</dbReference>
<evidence type="ECO:0000256" key="7">
    <source>
        <dbReference type="ARBA" id="ARBA00023146"/>
    </source>
</evidence>
<dbReference type="Gene3D" id="3.10.20.590">
    <property type="match status" value="1"/>
</dbReference>
<dbReference type="FunFam" id="1.10.730.10:FF:000002">
    <property type="entry name" value="Leucine--tRNA ligase"/>
    <property type="match status" value="1"/>
</dbReference>
<dbReference type="Pfam" id="PF08264">
    <property type="entry name" value="Anticodon_1"/>
    <property type="match status" value="1"/>
</dbReference>
<dbReference type="Gene3D" id="3.90.740.10">
    <property type="entry name" value="Valyl/Leucyl/Isoleucyl-tRNA synthetase, editing domain"/>
    <property type="match status" value="1"/>
</dbReference>
<comment type="caution">
    <text evidence="9">Lacks conserved residue(s) required for the propagation of feature annotation.</text>
</comment>
<dbReference type="Pfam" id="PF09334">
    <property type="entry name" value="tRNA-synt_1g"/>
    <property type="match status" value="1"/>
</dbReference>
<dbReference type="InterPro" id="IPR014729">
    <property type="entry name" value="Rossmann-like_a/b/a_fold"/>
</dbReference>
<evidence type="ECO:0000256" key="1">
    <source>
        <dbReference type="ARBA" id="ARBA00005594"/>
    </source>
</evidence>
<sequence>MKAEKQILIKSKNKARTRITQAEKYDHSAVEEKWNWVWNQIQLYKIDTIKSEKPYYNLMMFPYPSAEGLHVGNMYAFTGSDIFGRFKAMNGSSVFEPIGLDGFGIHSENYAFKTGRHPMDHAAITQENYYSQLHKIGAMYDWTKTVETYNPDYYKWTQWLFVQMFKHGLAYRKKASVNWCPGCKTVLADEQVIDGECERCGNTVEKRLLEQWFFKITAYAEKLLENIPSLDWAQIVKTAQTNWIGKSQGLKEKWQVKDTNLILETFTTWMHTTWGATFLVIAPEHPMVKKLVEGTRYKKQVLEFCDQLLKEKTNNRDDTEKQKQGLFTGRYAINPLTHEQMPVFVANFVVMEYGTGVVKGAPAHDERDFEFARKYRLPIRKVIDFDQELHIVVKKSFIAADFSDKLSKIGAYQKLVDADYFIVATQAQIIDQVVKLIQQALRKPEHYAQVDGKHKGIISNNGVISSPQNIRKFLDSYQIKDQVWVFEPDNYQFCYVGEGKMVNAGPYTGMNTQKARREITKLAVSQRYGETMFTYHLRDWLISRQRYWGPPIPMIKCAKCAEKKPFKVFIIHGTWGNGDQNWFSWLKSYLGTLGASVENPTLPDASLPDFEIRMKYFKDRFNGFIDENTIIIGHSSGAPTALHLAEIYKVKGVVLAAPVLYVDDAYYPDLVAGFNKQTADALVKLANRKVDLKQIKKNAGFIRTIFGQNDPYIPKDFQKKAAEMFGLENVTVLANYRHFSDSTGDPQEFTDILTYLPIHELTMPGWYPVPVAELPVILPRIEDYKPGDDGVAPLAKHAEFYKTTCPECGGEAVRETDVSDTFLDSSWYFLRYPSIKIADNQNFPDPQLEVGLYIKQNSQKASLNVNQTKDQRLEMRSAKILSSASKFPWDPEVTRRWLPVDMYTGGAEHSVLHLLYSRFVTMALKDMGYLNFEEPFKKFYAHGLVIKDGAKMSKSRGNVVNPDDYIKLYGADALRLYLMFMGPFNQGGDFRDSAMEGMSRWLNRVWRMAQKSIGSGDNGRGAGINKLEVSDKEQRVGGNLGSEKSGKNSRVIELSRALNQLINKVTNDIEKRRYNTAIAKMMEFTNMVASTTDSVEPGFGTLPIELLKKFLLILAPFAPFVTEELWQRGHGRADQKGIIAYKNPSIHRQEWPKYDPDALMADTVVVVIQVNGKTREQLELSADQCDERKFVEQAAYSKVLVKKWLSGKTVRNIIFVPGKLLNFVLSD</sequence>
<evidence type="ECO:0000259" key="11">
    <source>
        <dbReference type="Pfam" id="PF00133"/>
    </source>
</evidence>
<dbReference type="InterPro" id="IPR010662">
    <property type="entry name" value="RBBP9/YdeN"/>
</dbReference>
<evidence type="ECO:0000256" key="6">
    <source>
        <dbReference type="ARBA" id="ARBA00022917"/>
    </source>
</evidence>
<dbReference type="SUPFAM" id="SSF53474">
    <property type="entry name" value="alpha/beta-Hydrolases"/>
    <property type="match status" value="1"/>
</dbReference>
<comment type="caution">
    <text evidence="15">The sequence shown here is derived from an EMBL/GenBank/DDBJ whole genome shotgun (WGS) entry which is preliminary data.</text>
</comment>
<dbReference type="GO" id="GO:0002161">
    <property type="term" value="F:aminoacyl-tRNA deacylase activity"/>
    <property type="evidence" value="ECO:0007669"/>
    <property type="project" value="InterPro"/>
</dbReference>
<protein>
    <recommendedName>
        <fullName evidence="9">Leucine--tRNA ligase</fullName>
        <ecNumber evidence="9">6.1.1.4</ecNumber>
    </recommendedName>
    <alternativeName>
        <fullName evidence="9">Leucyl-tRNA synthetase</fullName>
        <shortName evidence="9">LeuRS</shortName>
    </alternativeName>
</protein>
<organism evidence="15 16">
    <name type="scientific">Candidatus Gottesmanbacteria bacterium RBG_16_43_7</name>
    <dbReference type="NCBI Taxonomy" id="1798373"/>
    <lineage>
        <taxon>Bacteria</taxon>
        <taxon>Candidatus Gottesmaniibacteriota</taxon>
    </lineage>
</organism>
<dbReference type="Pfam" id="PF06821">
    <property type="entry name" value="Ser_hydrolase"/>
    <property type="match status" value="1"/>
</dbReference>
<reference evidence="15 16" key="1">
    <citation type="journal article" date="2016" name="Nat. Commun.">
        <title>Thousands of microbial genomes shed light on interconnected biogeochemical processes in an aquifer system.</title>
        <authorList>
            <person name="Anantharaman K."/>
            <person name="Brown C.T."/>
            <person name="Hug L.A."/>
            <person name="Sharon I."/>
            <person name="Castelle C.J."/>
            <person name="Probst A.J."/>
            <person name="Thomas B.C."/>
            <person name="Singh A."/>
            <person name="Wilkins M.J."/>
            <person name="Karaoz U."/>
            <person name="Brodie E.L."/>
            <person name="Williams K.H."/>
            <person name="Hubbard S.S."/>
            <person name="Banfield J.F."/>
        </authorList>
    </citation>
    <scope>NUCLEOTIDE SEQUENCE [LARGE SCALE GENOMIC DNA]</scope>
</reference>
<dbReference type="AlphaFoldDB" id="A0A1F5ZCA4"/>
<dbReference type="Gene3D" id="3.40.50.1820">
    <property type="entry name" value="alpha/beta hydrolase"/>
    <property type="match status" value="1"/>
</dbReference>
<dbReference type="PROSITE" id="PS00178">
    <property type="entry name" value="AA_TRNA_LIGASE_I"/>
    <property type="match status" value="1"/>
</dbReference>
<dbReference type="InterPro" id="IPR009008">
    <property type="entry name" value="Val/Leu/Ile-tRNA-synth_edit"/>
</dbReference>
<dbReference type="CDD" id="cd07958">
    <property type="entry name" value="Anticodon_Ia_Leu_BEm"/>
    <property type="match status" value="1"/>
</dbReference>
<keyword evidence="7 9" id="KW-0030">Aminoacyl-tRNA synthetase</keyword>
<evidence type="ECO:0000256" key="2">
    <source>
        <dbReference type="ARBA" id="ARBA00022490"/>
    </source>
</evidence>
<dbReference type="EC" id="6.1.1.4" evidence="9"/>
<keyword evidence="4 9" id="KW-0547">Nucleotide-binding</keyword>
<keyword evidence="3 9" id="KW-0436">Ligase</keyword>
<evidence type="ECO:0000256" key="4">
    <source>
        <dbReference type="ARBA" id="ARBA00022741"/>
    </source>
</evidence>
<dbReference type="Gene3D" id="1.10.730.10">
    <property type="entry name" value="Isoleucyl-tRNA Synthetase, Domain 1"/>
    <property type="match status" value="1"/>
</dbReference>
<feature type="domain" description="Methionyl/Leucyl tRNA synthetase" evidence="13">
    <location>
        <begin position="61"/>
        <end position="203"/>
    </location>
</feature>
<evidence type="ECO:0000256" key="10">
    <source>
        <dbReference type="RuleBase" id="RU363035"/>
    </source>
</evidence>
<evidence type="ECO:0000256" key="5">
    <source>
        <dbReference type="ARBA" id="ARBA00022840"/>
    </source>
</evidence>